<dbReference type="PANTHER" id="PTHR34485">
    <property type="entry name" value="PROLINE-RICH, LACRIMAL 1"/>
    <property type="match status" value="1"/>
</dbReference>
<gene>
    <name evidence="3" type="ORF">PEVE_00043286</name>
</gene>
<keyword evidence="4" id="KW-1185">Reference proteome</keyword>
<evidence type="ECO:0000313" key="3">
    <source>
        <dbReference type="EMBL" id="CAH3144874.1"/>
    </source>
</evidence>
<feature type="region of interest" description="Disordered" evidence="1">
    <location>
        <begin position="629"/>
        <end position="676"/>
    </location>
</feature>
<evidence type="ECO:0000259" key="2">
    <source>
        <dbReference type="Pfam" id="PF20700"/>
    </source>
</evidence>
<proteinExistence type="predicted"/>
<dbReference type="PANTHER" id="PTHR34485:SF2">
    <property type="entry name" value="PROLINE RICH, LACRIMAL 1"/>
    <property type="match status" value="1"/>
</dbReference>
<accession>A0ABN8PJ60</accession>
<feature type="domain" description="Mutator-like transposase" evidence="2">
    <location>
        <begin position="140"/>
        <end position="458"/>
    </location>
</feature>
<dbReference type="EMBL" id="CALNXI010000879">
    <property type="protein sequence ID" value="CAH3144874.1"/>
    <property type="molecule type" value="Genomic_DNA"/>
</dbReference>
<feature type="compositionally biased region" description="Basic and acidic residues" evidence="1">
    <location>
        <begin position="586"/>
        <end position="596"/>
    </location>
</feature>
<dbReference type="InterPro" id="IPR049012">
    <property type="entry name" value="Mutator_transp_dom"/>
</dbReference>
<feature type="compositionally biased region" description="Acidic residues" evidence="1">
    <location>
        <begin position="634"/>
        <end position="650"/>
    </location>
</feature>
<feature type="region of interest" description="Disordered" evidence="1">
    <location>
        <begin position="586"/>
        <end position="613"/>
    </location>
</feature>
<feature type="compositionally biased region" description="Acidic residues" evidence="1">
    <location>
        <begin position="661"/>
        <end position="672"/>
    </location>
</feature>
<comment type="caution">
    <text evidence="3">The sequence shown here is derived from an EMBL/GenBank/DDBJ whole genome shotgun (WGS) entry which is preliminary data.</text>
</comment>
<protein>
    <recommendedName>
        <fullName evidence="2">Mutator-like transposase domain-containing protein</fullName>
    </recommendedName>
</protein>
<evidence type="ECO:0000256" key="1">
    <source>
        <dbReference type="SAM" id="MobiDB-lite"/>
    </source>
</evidence>
<feature type="compositionally biased region" description="Basic residues" evidence="1">
    <location>
        <begin position="597"/>
        <end position="607"/>
    </location>
</feature>
<evidence type="ECO:0000313" key="4">
    <source>
        <dbReference type="Proteomes" id="UP001159427"/>
    </source>
</evidence>
<sequence length="732" mass="82593">MTGRKVLKRKRHCLEISKARWSIPSKKDFACQVEISFKQPTHVQTIATQTDSVLLAPSSEVSAVKQDGELALHADKLLDFCVNFTSADVQEATKCGSLAEKVTENGTIHKVESVFASKSHKLDELTSKNLSIKPSSFLISTSEVMRDAVSESKCSGCGKSGQFAFKKETEPQTGILKLEFICSECKKLFSVSSNSETILARTKPKCYLTNYVLLAFITCGLYYKDYDHLMGTLGISHFSKKQWIRVIEWIAPEVQKIADWSVQQSRKAIKARGDQDKLEVMFDGFYLTRGHYSNNSSATMHDAKTGNIIGYAHRTKRGQDANWEGTSDGAEGNMLDEILADLIENERMTIKKAIIDKDASCHEIILTRSPETEIVFCGNHTAKTFHTDLERVKKTPCQCKSLGLPKCKRMTDAMITNAKKCLKNLTKCEEIYSSEDPMGDFGKAILNYYQHYTDDHTSTWCRFHKKADEDGKPYHCKHSFSCPSQLREFKALLEKMATRPEEYITLDGRVTNNIPEGYHGIALMYRNKRIDLGSVHYKCKTNMSIPHKNIGPIWVLLLFQLLQIPMPKKSVECIIKRQEQYDREIKMRSAQDYQKKRNERKKKKMKKHEKEKEFMKSLKAVSVTTSYCGTVGSESEESGDSENSEDELSEPDNYISNLTDSSDDDESSDEVTDSPSPLYFLYDCEGTGGSVYKDHIVEIAAVLQPLPGNVETNIPSTFQSLINTSKRIAAPG</sequence>
<reference evidence="3 4" key="1">
    <citation type="submission" date="2022-05" db="EMBL/GenBank/DDBJ databases">
        <authorList>
            <consortium name="Genoscope - CEA"/>
            <person name="William W."/>
        </authorList>
    </citation>
    <scope>NUCLEOTIDE SEQUENCE [LARGE SCALE GENOMIC DNA]</scope>
</reference>
<dbReference type="Proteomes" id="UP001159427">
    <property type="component" value="Unassembled WGS sequence"/>
</dbReference>
<name>A0ABN8PJ60_9CNID</name>
<organism evidence="3 4">
    <name type="scientific">Porites evermanni</name>
    <dbReference type="NCBI Taxonomy" id="104178"/>
    <lineage>
        <taxon>Eukaryota</taxon>
        <taxon>Metazoa</taxon>
        <taxon>Cnidaria</taxon>
        <taxon>Anthozoa</taxon>
        <taxon>Hexacorallia</taxon>
        <taxon>Scleractinia</taxon>
        <taxon>Fungiina</taxon>
        <taxon>Poritidae</taxon>
        <taxon>Porites</taxon>
    </lineage>
</organism>
<dbReference type="Pfam" id="PF20700">
    <property type="entry name" value="Mutator"/>
    <property type="match status" value="1"/>
</dbReference>